<sequence length="38" mass="4581">MLVALKLRDATYKLLGRVELWWVNLQQYVWFLGKAEPM</sequence>
<dbReference type="AlphaFoldDB" id="A0A290S921"/>
<dbReference type="KEGG" id="part:PARC_b0149"/>
<dbReference type="EMBL" id="CP011026">
    <property type="protein sequence ID" value="ATC88389.1"/>
    <property type="molecule type" value="Genomic_DNA"/>
</dbReference>
<dbReference type="Proteomes" id="UP000016505">
    <property type="component" value="Chromosome II"/>
</dbReference>
<protein>
    <submittedName>
        <fullName evidence="1">Uncharacterized protein</fullName>
    </submittedName>
</protein>
<name>A0A290S921_9GAMM</name>
<proteinExistence type="predicted"/>
<reference evidence="1 2" key="1">
    <citation type="journal article" date="2012" name="J. Bacteriol.">
        <title>Genome sequences of type strains of seven species of the marine bacterium Pseudoalteromonas.</title>
        <authorList>
            <person name="Xie B.B."/>
            <person name="Shu Y.L."/>
            <person name="Qin Q.L."/>
            <person name="Rong J.C."/>
            <person name="Zhang X.Y."/>
            <person name="Chen X.L."/>
            <person name="Shi M."/>
            <person name="He H.L."/>
            <person name="Zhou B.C."/>
            <person name="Zhang Y.Z."/>
        </authorList>
    </citation>
    <scope>NUCLEOTIDE SEQUENCE [LARGE SCALE GENOMIC DNA]</scope>
    <source>
        <strain evidence="1 2">A 37-1-2</strain>
    </source>
</reference>
<organism evidence="1 2">
    <name type="scientific">Pseudoalteromonas arctica A 37-1-2</name>
    <dbReference type="NCBI Taxonomy" id="1117313"/>
    <lineage>
        <taxon>Bacteria</taxon>
        <taxon>Pseudomonadati</taxon>
        <taxon>Pseudomonadota</taxon>
        <taxon>Gammaproteobacteria</taxon>
        <taxon>Alteromonadales</taxon>
        <taxon>Pseudoalteromonadaceae</taxon>
        <taxon>Pseudoalteromonas</taxon>
    </lineage>
</organism>
<gene>
    <name evidence="1" type="ORF">PARC_b0149</name>
</gene>
<evidence type="ECO:0000313" key="2">
    <source>
        <dbReference type="Proteomes" id="UP000016505"/>
    </source>
</evidence>
<evidence type="ECO:0000313" key="1">
    <source>
        <dbReference type="EMBL" id="ATC88389.1"/>
    </source>
</evidence>
<accession>A0A290S921</accession>